<evidence type="ECO:0000313" key="5">
    <source>
        <dbReference type="EMBL" id="RGQ62207.1"/>
    </source>
</evidence>
<evidence type="ECO:0008006" key="10">
    <source>
        <dbReference type="Google" id="ProtNLM"/>
    </source>
</evidence>
<reference evidence="2" key="4">
    <citation type="submission" date="2023-01" db="EMBL/GenBank/DDBJ databases">
        <title>Human gut microbiome strain richness.</title>
        <authorList>
            <person name="Chen-Liaw A."/>
        </authorList>
    </citation>
    <scope>NUCLEOTIDE SEQUENCE</scope>
    <source>
        <strain evidence="2">1001217st1_A9_1001217B_191108</strain>
    </source>
</reference>
<dbReference type="Proteomes" id="UP001211731">
    <property type="component" value="Unassembled WGS sequence"/>
</dbReference>
<evidence type="ECO:0000313" key="3">
    <source>
        <dbReference type="EMBL" id="MDE1203206.1"/>
    </source>
</evidence>
<accession>A0A2N5NG45</accession>
<protein>
    <recommendedName>
        <fullName evidence="10">LPXTG cell wall anchor domain-containing protein</fullName>
    </recommendedName>
</protein>
<dbReference type="EMBL" id="JAQMLR010000002">
    <property type="protein sequence ID" value="MDB8737668.1"/>
    <property type="molecule type" value="Genomic_DNA"/>
</dbReference>
<dbReference type="EMBL" id="NIHM01000017">
    <property type="protein sequence ID" value="PLT53639.1"/>
    <property type="molecule type" value="Genomic_DNA"/>
</dbReference>
<name>A0A2N5NG45_MEDGN</name>
<feature type="transmembrane region" description="Helical" evidence="1">
    <location>
        <begin position="219"/>
        <end position="242"/>
    </location>
</feature>
<reference evidence="8 9" key="2">
    <citation type="submission" date="2018-08" db="EMBL/GenBank/DDBJ databases">
        <title>A genome reference for cultivated species of the human gut microbiota.</title>
        <authorList>
            <person name="Zou Y."/>
            <person name="Xue W."/>
            <person name="Luo G."/>
        </authorList>
    </citation>
    <scope>NUCLEOTIDE SEQUENCE [LARGE SCALE GENOMIC DNA]</scope>
    <source>
        <strain evidence="5 9">AF27-4BH</strain>
        <strain evidence="6 8">AM12-54</strain>
    </source>
</reference>
<dbReference type="EMBL" id="QRTJ01000037">
    <property type="protein sequence ID" value="RGQ62207.1"/>
    <property type="molecule type" value="Genomic_DNA"/>
</dbReference>
<reference evidence="3" key="3">
    <citation type="submission" date="2022-12" db="EMBL/GenBank/DDBJ databases">
        <title>Genome of R. gnavus strain RSHDN_120.</title>
        <authorList>
            <person name="Abdugheni R."/>
        </authorList>
    </citation>
    <scope>NUCLEOTIDE SEQUENCE</scope>
    <source>
        <strain evidence="3">RSHDN_120</strain>
    </source>
</reference>
<dbReference type="Proteomes" id="UP000286137">
    <property type="component" value="Unassembled WGS sequence"/>
</dbReference>
<evidence type="ECO:0000313" key="8">
    <source>
        <dbReference type="Proteomes" id="UP000283992"/>
    </source>
</evidence>
<evidence type="ECO:0000313" key="6">
    <source>
        <dbReference type="EMBL" id="RHJ10310.1"/>
    </source>
</evidence>
<evidence type="ECO:0000313" key="2">
    <source>
        <dbReference type="EMBL" id="MDB8737668.1"/>
    </source>
</evidence>
<dbReference type="Proteomes" id="UP000283992">
    <property type="component" value="Unassembled WGS sequence"/>
</dbReference>
<keyword evidence="1" id="KW-0812">Transmembrane</keyword>
<dbReference type="Proteomes" id="UP001149331">
    <property type="component" value="Unassembled WGS sequence"/>
</dbReference>
<gene>
    <name evidence="4" type="ORF">CDL18_11600</name>
    <name evidence="6" type="ORF">DW142_11755</name>
    <name evidence="5" type="ORF">DWY88_14385</name>
    <name evidence="3" type="ORF">O4N78_06395</name>
    <name evidence="2" type="ORF">PNU63_02490</name>
</gene>
<evidence type="ECO:0000313" key="7">
    <source>
        <dbReference type="Proteomes" id="UP000234849"/>
    </source>
</evidence>
<keyword evidence="1" id="KW-0472">Membrane</keyword>
<sequence>MRKKRRNKIGIFQKTVFPKKKVAVSVMLFAVLMQLVMQPMSVHASIQSASGKNAVPEVSYHGKEQSITFKNTDGTDLFQGFKNLMPGDVREQEMILKAKNITHETSFYLRAECDDETREILKDVRMDLYANDRLVVENGLILENVKLGTVSDKTSIQLKAVLKVPTSLGNEVAGREFPVKWYFSAQQDGDEIVSVSPSDPDAGQNNGIIQTGDESGQGLTLLLIVAGVSLLIIIVIVICKIFRKK</sequence>
<dbReference type="Proteomes" id="UP000234849">
    <property type="component" value="Unassembled WGS sequence"/>
</dbReference>
<organism evidence="4 7">
    <name type="scientific">Mediterraneibacter gnavus</name>
    <name type="common">Ruminococcus gnavus</name>
    <dbReference type="NCBI Taxonomy" id="33038"/>
    <lineage>
        <taxon>Bacteria</taxon>
        <taxon>Bacillati</taxon>
        <taxon>Bacillota</taxon>
        <taxon>Clostridia</taxon>
        <taxon>Lachnospirales</taxon>
        <taxon>Lachnospiraceae</taxon>
        <taxon>Mediterraneibacter</taxon>
    </lineage>
</organism>
<evidence type="ECO:0000313" key="9">
    <source>
        <dbReference type="Proteomes" id="UP000286137"/>
    </source>
</evidence>
<dbReference type="RefSeq" id="WP_101879987.1">
    <property type="nucleotide sequence ID" value="NZ_BAABXJ010000001.1"/>
</dbReference>
<reference evidence="4 7" key="1">
    <citation type="journal article" date="2017" name="Genome Med.">
        <title>A novel Ruminococcus gnavus clade enriched in inflammatory bowel disease patients.</title>
        <authorList>
            <person name="Hall A.B."/>
            <person name="Yassour M."/>
            <person name="Sauk J."/>
            <person name="Garner A."/>
            <person name="Jiang X."/>
            <person name="Arthur T."/>
            <person name="Lagoudas G.K."/>
            <person name="Vatanen T."/>
            <person name="Fornelos N."/>
            <person name="Wilson R."/>
            <person name="Bertha M."/>
            <person name="Cohen M."/>
            <person name="Garber J."/>
            <person name="Khalili H."/>
            <person name="Gevers D."/>
            <person name="Ananthakrishnan A.N."/>
            <person name="Kugathasan S."/>
            <person name="Lander E.S."/>
            <person name="Blainey P."/>
            <person name="Vlamakis H."/>
            <person name="Xavier R.J."/>
            <person name="Huttenhower C."/>
        </authorList>
    </citation>
    <scope>NUCLEOTIDE SEQUENCE [LARGE SCALE GENOMIC DNA]</scope>
    <source>
        <strain evidence="4 7">RJX1118</strain>
    </source>
</reference>
<proteinExistence type="predicted"/>
<evidence type="ECO:0000256" key="1">
    <source>
        <dbReference type="SAM" id="Phobius"/>
    </source>
</evidence>
<keyword evidence="1" id="KW-1133">Transmembrane helix</keyword>
<dbReference type="EMBL" id="QRLN01000017">
    <property type="protein sequence ID" value="RHJ10310.1"/>
    <property type="molecule type" value="Genomic_DNA"/>
</dbReference>
<dbReference type="EMBL" id="JAPZEG010000006">
    <property type="protein sequence ID" value="MDE1203206.1"/>
    <property type="molecule type" value="Genomic_DNA"/>
</dbReference>
<evidence type="ECO:0000313" key="4">
    <source>
        <dbReference type="EMBL" id="PLT53639.1"/>
    </source>
</evidence>
<dbReference type="AlphaFoldDB" id="A0A2N5NG45"/>
<comment type="caution">
    <text evidence="4">The sequence shown here is derived from an EMBL/GenBank/DDBJ whole genome shotgun (WGS) entry which is preliminary data.</text>
</comment>